<organism evidence="2 3">
    <name type="scientific">Metallosphaera cuprina (strain Ar-4)</name>
    <dbReference type="NCBI Taxonomy" id="1006006"/>
    <lineage>
        <taxon>Archaea</taxon>
        <taxon>Thermoproteota</taxon>
        <taxon>Thermoprotei</taxon>
        <taxon>Sulfolobales</taxon>
        <taxon>Sulfolobaceae</taxon>
        <taxon>Metallosphaera</taxon>
    </lineage>
</organism>
<dbReference type="PATRIC" id="fig|1006006.8.peg.1048"/>
<sequence>MPGQLDLPLSGDGEPLSSVMTNLMMKLSRSGTPLNSLTVTSNPSSFQRRSSR</sequence>
<name>F4G2W1_METCR</name>
<dbReference type="STRING" id="1006006.Mcup_1054"/>
<protein>
    <submittedName>
        <fullName evidence="2">Uncharacterized protein</fullName>
    </submittedName>
</protein>
<dbReference type="Proteomes" id="UP000007812">
    <property type="component" value="Chromosome"/>
</dbReference>
<evidence type="ECO:0000256" key="1">
    <source>
        <dbReference type="SAM" id="MobiDB-lite"/>
    </source>
</evidence>
<evidence type="ECO:0000313" key="2">
    <source>
        <dbReference type="EMBL" id="AEB95159.1"/>
    </source>
</evidence>
<dbReference type="EMBL" id="CP002656">
    <property type="protein sequence ID" value="AEB95159.1"/>
    <property type="molecule type" value="Genomic_DNA"/>
</dbReference>
<gene>
    <name evidence="2" type="ordered locus">Mcup_1054</name>
</gene>
<accession>F4G2W1</accession>
<reference evidence="2 3" key="1">
    <citation type="journal article" date="2011" name="J. Bacteriol.">
        <title>Complete genome sequence of Metallosphaera cuprina, a metal sulfide-oxidizing archaeon from a hot spring.</title>
        <authorList>
            <person name="Liu L.J."/>
            <person name="You X.Y."/>
            <person name="Zheng H."/>
            <person name="Wang S."/>
            <person name="Jiang C.Y."/>
            <person name="Liu S.J."/>
        </authorList>
    </citation>
    <scope>NUCLEOTIDE SEQUENCE [LARGE SCALE GENOMIC DNA]</scope>
    <source>
        <strain evidence="2 3">Ar-4</strain>
    </source>
</reference>
<evidence type="ECO:0000313" key="3">
    <source>
        <dbReference type="Proteomes" id="UP000007812"/>
    </source>
</evidence>
<dbReference type="KEGG" id="mcn:Mcup_1054"/>
<keyword evidence="3" id="KW-1185">Reference proteome</keyword>
<proteinExistence type="predicted"/>
<dbReference type="HOGENOM" id="CLU_3075302_0_0_2"/>
<feature type="region of interest" description="Disordered" evidence="1">
    <location>
        <begin position="29"/>
        <end position="52"/>
    </location>
</feature>
<dbReference type="AlphaFoldDB" id="F4G2W1"/>